<comment type="subunit">
    <text evidence="8">Interacts (via the WW domains) with the phosphorylated C-terminal domain of NRPB1 (via CTD domain).</text>
</comment>
<dbReference type="AlphaFoldDB" id="A0A835IRP4"/>
<dbReference type="GO" id="GO:0070063">
    <property type="term" value="F:RNA polymerase binding"/>
    <property type="evidence" value="ECO:0007669"/>
    <property type="project" value="UniProtKB-ARBA"/>
</dbReference>
<comment type="subcellular location">
    <subcellularLocation>
        <location evidence="1">Nucleus</location>
    </subcellularLocation>
</comment>
<dbReference type="Pfam" id="PF01846">
    <property type="entry name" value="FF"/>
    <property type="match status" value="1"/>
</dbReference>
<comment type="similarity">
    <text evidence="7">Belongs to the PRPF40 family.</text>
</comment>
<evidence type="ECO:0000256" key="3">
    <source>
        <dbReference type="ARBA" id="ARBA00022737"/>
    </source>
</evidence>
<protein>
    <recommendedName>
        <fullName evidence="9">FF domain-containing protein</fullName>
    </recommendedName>
</protein>
<gene>
    <name evidence="10" type="ORF">IFM89_035006</name>
</gene>
<dbReference type="InterPro" id="IPR002713">
    <property type="entry name" value="FF_domain"/>
</dbReference>
<dbReference type="GO" id="GO:0045292">
    <property type="term" value="P:mRNA cis splicing, via spliceosome"/>
    <property type="evidence" value="ECO:0007669"/>
    <property type="project" value="InterPro"/>
</dbReference>
<evidence type="ECO:0000313" key="11">
    <source>
        <dbReference type="Proteomes" id="UP000631114"/>
    </source>
</evidence>
<accession>A0A835IRP4</accession>
<dbReference type="EMBL" id="JADFTS010000002">
    <property type="protein sequence ID" value="KAF9622876.1"/>
    <property type="molecule type" value="Genomic_DNA"/>
</dbReference>
<dbReference type="Proteomes" id="UP000631114">
    <property type="component" value="Unassembled WGS sequence"/>
</dbReference>
<dbReference type="GO" id="GO:0003723">
    <property type="term" value="F:RNA binding"/>
    <property type="evidence" value="ECO:0007669"/>
    <property type="project" value="TreeGrafter"/>
</dbReference>
<evidence type="ECO:0000313" key="10">
    <source>
        <dbReference type="EMBL" id="KAF9622876.1"/>
    </source>
</evidence>
<evidence type="ECO:0000256" key="8">
    <source>
        <dbReference type="ARBA" id="ARBA00064817"/>
    </source>
</evidence>
<reference evidence="10 11" key="1">
    <citation type="submission" date="2020-10" db="EMBL/GenBank/DDBJ databases">
        <title>The Coptis chinensis genome and diversification of protoberbering-type alkaloids.</title>
        <authorList>
            <person name="Wang B."/>
            <person name="Shu S."/>
            <person name="Song C."/>
            <person name="Liu Y."/>
        </authorList>
    </citation>
    <scope>NUCLEOTIDE SEQUENCE [LARGE SCALE GENOMIC DNA]</scope>
    <source>
        <strain evidence="10">HL-2020</strain>
        <tissue evidence="10">Leaf</tissue>
    </source>
</reference>
<dbReference type="PANTHER" id="PTHR11864">
    <property type="entry name" value="PRE-MRNA-PROCESSING PROTEIN PRP40"/>
    <property type="match status" value="1"/>
</dbReference>
<dbReference type="GO" id="GO:0005685">
    <property type="term" value="C:U1 snRNP"/>
    <property type="evidence" value="ECO:0007669"/>
    <property type="project" value="TreeGrafter"/>
</dbReference>
<sequence>MVNVSTIEGPSTSSVSELLIVATVSSLPMASLGSQSTQVIPSVAPNVDGGHSLMASVTPSHATIIGNGVSVPVLANTTLTNTSLNLLPQDIANSTDVASVQDLEKREKGMAILWKNKYYSTGGKEAKIAFKELLESANVGSNWSWEHAMRVIVKDKRYATLRTLGEKRQAFNEYLGQRKKQEAEERHIKQKKSREEFTKMLEESKELTSPTRWRFVFSLK</sequence>
<dbReference type="FunFam" id="1.10.10.440:FF:000013">
    <property type="entry name" value="pre-mRNA-processing protein 40A isoform X1"/>
    <property type="match status" value="1"/>
</dbReference>
<dbReference type="SUPFAM" id="SSF81698">
    <property type="entry name" value="FF domain"/>
    <property type="match status" value="1"/>
</dbReference>
<dbReference type="OrthoDB" id="187617at2759"/>
<dbReference type="InterPro" id="IPR036517">
    <property type="entry name" value="FF_domain_sf"/>
</dbReference>
<feature type="domain" description="FF" evidence="9">
    <location>
        <begin position="119"/>
        <end position="177"/>
    </location>
</feature>
<organism evidence="10 11">
    <name type="scientific">Coptis chinensis</name>
    <dbReference type="NCBI Taxonomy" id="261450"/>
    <lineage>
        <taxon>Eukaryota</taxon>
        <taxon>Viridiplantae</taxon>
        <taxon>Streptophyta</taxon>
        <taxon>Embryophyta</taxon>
        <taxon>Tracheophyta</taxon>
        <taxon>Spermatophyta</taxon>
        <taxon>Magnoliopsida</taxon>
        <taxon>Ranunculales</taxon>
        <taxon>Ranunculaceae</taxon>
        <taxon>Coptidoideae</taxon>
        <taxon>Coptis</taxon>
    </lineage>
</organism>
<dbReference type="GO" id="GO:0071004">
    <property type="term" value="C:U2-type prespliceosome"/>
    <property type="evidence" value="ECO:0007669"/>
    <property type="project" value="TreeGrafter"/>
</dbReference>
<keyword evidence="5" id="KW-0539">Nucleus</keyword>
<evidence type="ECO:0000256" key="5">
    <source>
        <dbReference type="ARBA" id="ARBA00023242"/>
    </source>
</evidence>
<dbReference type="InterPro" id="IPR039726">
    <property type="entry name" value="Prp40-like"/>
</dbReference>
<evidence type="ECO:0000256" key="7">
    <source>
        <dbReference type="ARBA" id="ARBA00061317"/>
    </source>
</evidence>
<name>A0A835IRP4_9MAGN</name>
<evidence type="ECO:0000256" key="4">
    <source>
        <dbReference type="ARBA" id="ARBA00023187"/>
    </source>
</evidence>
<dbReference type="PANTHER" id="PTHR11864:SF0">
    <property type="entry name" value="PRP40 PRE-MRNA PROCESSING FACTOR 40 HOMOLOG A (YEAST)"/>
    <property type="match status" value="1"/>
</dbReference>
<evidence type="ECO:0000256" key="6">
    <source>
        <dbReference type="ARBA" id="ARBA00056384"/>
    </source>
</evidence>
<dbReference type="Gene3D" id="1.10.10.440">
    <property type="entry name" value="FF domain"/>
    <property type="match status" value="1"/>
</dbReference>
<evidence type="ECO:0000259" key="9">
    <source>
        <dbReference type="PROSITE" id="PS51676"/>
    </source>
</evidence>
<dbReference type="SMART" id="SM00441">
    <property type="entry name" value="FF"/>
    <property type="match status" value="1"/>
</dbReference>
<keyword evidence="4" id="KW-0508">mRNA splicing</keyword>
<dbReference type="PROSITE" id="PS51676">
    <property type="entry name" value="FF"/>
    <property type="match status" value="1"/>
</dbReference>
<evidence type="ECO:0000256" key="2">
    <source>
        <dbReference type="ARBA" id="ARBA00022664"/>
    </source>
</evidence>
<comment type="caution">
    <text evidence="10">The sequence shown here is derived from an EMBL/GenBank/DDBJ whole genome shotgun (WGS) entry which is preliminary data.</text>
</comment>
<comment type="function">
    <text evidence="6">Binds the phosphorylated C-terminal domain (CTD) of the largest subunit of RNA polymerase II and functions as a scaffold for RNA processing machineries. May be involved in pre-mRNA splicing.</text>
</comment>
<keyword evidence="11" id="KW-1185">Reference proteome</keyword>
<evidence type="ECO:0000256" key="1">
    <source>
        <dbReference type="ARBA" id="ARBA00004123"/>
    </source>
</evidence>
<keyword evidence="2" id="KW-0507">mRNA processing</keyword>
<keyword evidence="3" id="KW-0677">Repeat</keyword>
<proteinExistence type="inferred from homology"/>